<protein>
    <submittedName>
        <fullName evidence="1">Uncharacterized protein</fullName>
    </submittedName>
</protein>
<dbReference type="AlphaFoldDB" id="A0A164EYX6"/>
<dbReference type="EMBL" id="LRGB01022071">
    <property type="protein sequence ID" value="KZR97263.1"/>
    <property type="molecule type" value="Genomic_DNA"/>
</dbReference>
<organism evidence="1 2">
    <name type="scientific">Daphnia magna</name>
    <dbReference type="NCBI Taxonomy" id="35525"/>
    <lineage>
        <taxon>Eukaryota</taxon>
        <taxon>Metazoa</taxon>
        <taxon>Ecdysozoa</taxon>
        <taxon>Arthropoda</taxon>
        <taxon>Crustacea</taxon>
        <taxon>Branchiopoda</taxon>
        <taxon>Diplostraca</taxon>
        <taxon>Cladocera</taxon>
        <taxon>Anomopoda</taxon>
        <taxon>Daphniidae</taxon>
        <taxon>Daphnia</taxon>
    </lineage>
</organism>
<dbReference type="Proteomes" id="UP000076858">
    <property type="component" value="Unassembled WGS sequence"/>
</dbReference>
<evidence type="ECO:0000313" key="2">
    <source>
        <dbReference type="Proteomes" id="UP000076858"/>
    </source>
</evidence>
<dbReference type="OrthoDB" id="284473at2759"/>
<feature type="non-terminal residue" evidence="1">
    <location>
        <position position="41"/>
    </location>
</feature>
<gene>
    <name evidence="1" type="ORF">APZ42_007957</name>
</gene>
<proteinExistence type="predicted"/>
<name>A0A164EYX6_9CRUS</name>
<evidence type="ECO:0000313" key="1">
    <source>
        <dbReference type="EMBL" id="KZR97263.1"/>
    </source>
</evidence>
<accession>A0A164EYX6</accession>
<keyword evidence="2" id="KW-1185">Reference proteome</keyword>
<sequence length="41" mass="4650">LFFCEIPVIRPMTLAVILKTNSKQPLLLKLGFMLSNTFPIT</sequence>
<comment type="caution">
    <text evidence="1">The sequence shown here is derived from an EMBL/GenBank/DDBJ whole genome shotgun (WGS) entry which is preliminary data.</text>
</comment>
<reference evidence="1 2" key="1">
    <citation type="submission" date="2016-03" db="EMBL/GenBank/DDBJ databases">
        <title>EvidentialGene: Evidence-directed Construction of Genes on Genomes.</title>
        <authorList>
            <person name="Gilbert D.G."/>
            <person name="Choi J.-H."/>
            <person name="Mockaitis K."/>
            <person name="Colbourne J."/>
            <person name="Pfrender M."/>
        </authorList>
    </citation>
    <scope>NUCLEOTIDE SEQUENCE [LARGE SCALE GENOMIC DNA]</scope>
    <source>
        <strain evidence="1 2">Xinb3</strain>
        <tissue evidence="1">Complete organism</tissue>
    </source>
</reference>
<feature type="non-terminal residue" evidence="1">
    <location>
        <position position="1"/>
    </location>
</feature>